<proteinExistence type="predicted"/>
<evidence type="ECO:0000313" key="2">
    <source>
        <dbReference type="Proteomes" id="UP001291623"/>
    </source>
</evidence>
<accession>A0AAE1V532</accession>
<gene>
    <name evidence="1" type="ORF">RND71_034514</name>
</gene>
<name>A0AAE1V532_9SOLA</name>
<sequence>MPLGYFKELMLTFDICCCVMRIGWLVAFARVGGSVVKPILWMSYYHDFCGQSLCLAAAVVLM</sequence>
<organism evidence="1 2">
    <name type="scientific">Anisodus tanguticus</name>
    <dbReference type="NCBI Taxonomy" id="243964"/>
    <lineage>
        <taxon>Eukaryota</taxon>
        <taxon>Viridiplantae</taxon>
        <taxon>Streptophyta</taxon>
        <taxon>Embryophyta</taxon>
        <taxon>Tracheophyta</taxon>
        <taxon>Spermatophyta</taxon>
        <taxon>Magnoliopsida</taxon>
        <taxon>eudicotyledons</taxon>
        <taxon>Gunneridae</taxon>
        <taxon>Pentapetalae</taxon>
        <taxon>asterids</taxon>
        <taxon>lamiids</taxon>
        <taxon>Solanales</taxon>
        <taxon>Solanaceae</taxon>
        <taxon>Solanoideae</taxon>
        <taxon>Hyoscyameae</taxon>
        <taxon>Anisodus</taxon>
    </lineage>
</organism>
<protein>
    <submittedName>
        <fullName evidence="1">Uncharacterized protein</fullName>
    </submittedName>
</protein>
<keyword evidence="2" id="KW-1185">Reference proteome</keyword>
<dbReference type="EMBL" id="JAVYJV010000018">
    <property type="protein sequence ID" value="KAK4348175.1"/>
    <property type="molecule type" value="Genomic_DNA"/>
</dbReference>
<dbReference type="Proteomes" id="UP001291623">
    <property type="component" value="Unassembled WGS sequence"/>
</dbReference>
<comment type="caution">
    <text evidence="1">The sequence shown here is derived from an EMBL/GenBank/DDBJ whole genome shotgun (WGS) entry which is preliminary data.</text>
</comment>
<dbReference type="AlphaFoldDB" id="A0AAE1V532"/>
<evidence type="ECO:0000313" key="1">
    <source>
        <dbReference type="EMBL" id="KAK4348175.1"/>
    </source>
</evidence>
<reference evidence="1" key="1">
    <citation type="submission" date="2023-12" db="EMBL/GenBank/DDBJ databases">
        <title>Genome assembly of Anisodus tanguticus.</title>
        <authorList>
            <person name="Wang Y.-J."/>
        </authorList>
    </citation>
    <scope>NUCLEOTIDE SEQUENCE</scope>
    <source>
        <strain evidence="1">KB-2021</strain>
        <tissue evidence="1">Leaf</tissue>
    </source>
</reference>